<dbReference type="GO" id="GO:0003676">
    <property type="term" value="F:nucleic acid binding"/>
    <property type="evidence" value="ECO:0007669"/>
    <property type="project" value="UniProtKB-UniRule"/>
</dbReference>
<sequence length="854" mass="91186">MASGPAAQTMLKPTFAKVAASRYVPTNTVPGTSQKPTNSTDLATQNAAHPGPTTAGGAVKAVAEQQDGLVSVPPITISKKAASDSASKAILPQLLAKSASEPPSVEMPAKPSAIDDNSTQVSSSGSSAKMVSFDKQSIASGATFGMDEEESLRPDDSASIRVIEEEDGCGTGATGSRVGSDIDARAFSEQLHQIADMQPRRGILQSNKLRLPGIVFGEMTMDQNPPGSLMVSNQLPPTIPPPEVPIADDKLLEALESPKDRLYVLKIEQDFIDFLKNEKDTQLVLPETNAFFRLLAHKLADYYRLDHEVTTSSTGSAVVITKCAYVKLSVLPPAMCNTKLTFDSPPPLSGLSQPGTTSSTPPPAIPARKIMRRGGEGKGMFTNSTASNSEGHSKAASEAGGDGNSDGAGTPGGSKNKTALTREEREKQYAEVRLRIFGNNDPDAADANKDVGEVSRSSSASGKQKNKNKSKRQNSDSDDDFKPRSQYPGYYPPQQAQVYPAAGPHYDGSVFYPQYGGVIGGPPGYPMQQQNTSPPMMYGPGFSPIDQTGQFVYPQPQQYPGGTPNGMPIPGCGQPTPGAYDMSAHFQQGMQSFQNSMQGTKVSSPSYTPPYQVQPQQTWQSGPQYDGAYQYSQQGFPPTFSPQRPMSTQSQPSNQPQYSHGQDPSHGFQNGNRTPRTTQHPAPGSYMRPQFNPQTQAFVPGGGHGMQQQMMQGMNDMTTYRSMQMPTFNPTLRGPGPLPHSNSSTSNPSAYSSPRNHPAVPMGMPSYSSGSVSQGPNSNGGQTQQQLAHPLPQPPANPPSLLAKWGTPAHLPAKPPPPQNEHPHKFIEINRGLPHHSTIPGLHRNVFTGENGPQ</sequence>
<feature type="compositionally biased region" description="Low complexity" evidence="2">
    <location>
        <begin position="739"/>
        <end position="754"/>
    </location>
</feature>
<feature type="compositionally biased region" description="Low complexity" evidence="2">
    <location>
        <begin position="47"/>
        <end position="58"/>
    </location>
</feature>
<feature type="compositionally biased region" description="Polar residues" evidence="2">
    <location>
        <begin position="26"/>
        <end position="46"/>
    </location>
</feature>
<accession>A0A517LLB8</accession>
<name>A0A517LLB8_9PEZI</name>
<feature type="region of interest" description="Disordered" evidence="2">
    <location>
        <begin position="26"/>
        <end position="58"/>
    </location>
</feature>
<dbReference type="InterPro" id="IPR036867">
    <property type="entry name" value="R3H_dom_sf"/>
</dbReference>
<feature type="compositionally biased region" description="Low complexity" evidence="2">
    <location>
        <begin position="602"/>
        <end position="621"/>
    </location>
</feature>
<dbReference type="Proteomes" id="UP000316270">
    <property type="component" value="Chromosome 15"/>
</dbReference>
<evidence type="ECO:0000256" key="2">
    <source>
        <dbReference type="SAM" id="MobiDB-lite"/>
    </source>
</evidence>
<dbReference type="SUPFAM" id="SSF82708">
    <property type="entry name" value="R3H domain"/>
    <property type="match status" value="1"/>
</dbReference>
<dbReference type="PANTHER" id="PTHR15672:SF8">
    <property type="entry name" value="PROTEIN ENCORE"/>
    <property type="match status" value="1"/>
</dbReference>
<dbReference type="PANTHER" id="PTHR15672">
    <property type="entry name" value="CAMP-REGULATED PHOSPHOPROTEIN 21 RELATED R3H DOMAIN CONTAINING PROTEIN"/>
    <property type="match status" value="1"/>
</dbReference>
<evidence type="ECO:0000313" key="6">
    <source>
        <dbReference type="Proteomes" id="UP000316270"/>
    </source>
</evidence>
<feature type="compositionally biased region" description="Basic and acidic residues" evidence="2">
    <location>
        <begin position="420"/>
        <end position="434"/>
    </location>
</feature>
<evidence type="ECO:0000259" key="3">
    <source>
        <dbReference type="PROSITE" id="PS51061"/>
    </source>
</evidence>
<evidence type="ECO:0000313" key="5">
    <source>
        <dbReference type="EMBL" id="QDS76435.1"/>
    </source>
</evidence>
<dbReference type="PROSITE" id="PS51673">
    <property type="entry name" value="SUZ"/>
    <property type="match status" value="1"/>
</dbReference>
<organism evidence="5 6">
    <name type="scientific">Venturia effusa</name>
    <dbReference type="NCBI Taxonomy" id="50376"/>
    <lineage>
        <taxon>Eukaryota</taxon>
        <taxon>Fungi</taxon>
        <taxon>Dikarya</taxon>
        <taxon>Ascomycota</taxon>
        <taxon>Pezizomycotina</taxon>
        <taxon>Dothideomycetes</taxon>
        <taxon>Pleosporomycetidae</taxon>
        <taxon>Venturiales</taxon>
        <taxon>Venturiaceae</taxon>
        <taxon>Venturia</taxon>
    </lineage>
</organism>
<dbReference type="Gene3D" id="3.30.1370.50">
    <property type="entry name" value="R3H-like domain"/>
    <property type="match status" value="1"/>
</dbReference>
<evidence type="ECO:0000259" key="4">
    <source>
        <dbReference type="PROSITE" id="PS51673"/>
    </source>
</evidence>
<dbReference type="Pfam" id="PF01424">
    <property type="entry name" value="R3H"/>
    <property type="match status" value="1"/>
</dbReference>
<dbReference type="EMBL" id="CP042199">
    <property type="protein sequence ID" value="QDS76435.1"/>
    <property type="molecule type" value="Genomic_DNA"/>
</dbReference>
<keyword evidence="6" id="KW-1185">Reference proteome</keyword>
<dbReference type="STRING" id="50376.A0A517LLB8"/>
<feature type="compositionally biased region" description="Low complexity" evidence="2">
    <location>
        <begin position="799"/>
        <end position="812"/>
    </location>
</feature>
<evidence type="ECO:0000256" key="1">
    <source>
        <dbReference type="ARBA" id="ARBA00022553"/>
    </source>
</evidence>
<dbReference type="GO" id="GO:0006012">
    <property type="term" value="P:galactose metabolic process"/>
    <property type="evidence" value="ECO:0007669"/>
    <property type="project" value="TreeGrafter"/>
</dbReference>
<keyword evidence="1" id="KW-0597">Phosphoprotein</keyword>
<feature type="domain" description="SUZ" evidence="4">
    <location>
        <begin position="345"/>
        <end position="441"/>
    </location>
</feature>
<feature type="compositionally biased region" description="Gly residues" evidence="2">
    <location>
        <begin position="400"/>
        <end position="412"/>
    </location>
</feature>
<dbReference type="CDD" id="cd02642">
    <property type="entry name" value="R3H_encore_like"/>
    <property type="match status" value="1"/>
</dbReference>
<feature type="domain" description="R3H" evidence="3">
    <location>
        <begin position="261"/>
        <end position="324"/>
    </location>
</feature>
<dbReference type="InterPro" id="IPR051937">
    <property type="entry name" value="R3H_domain_containing"/>
</dbReference>
<feature type="compositionally biased region" description="Low complexity" evidence="2">
    <location>
        <begin position="486"/>
        <end position="502"/>
    </location>
</feature>
<feature type="compositionally biased region" description="Low complexity" evidence="2">
    <location>
        <begin position="349"/>
        <end position="359"/>
    </location>
</feature>
<protein>
    <recommendedName>
        <fullName evidence="7">SUZ domain-containing protein</fullName>
    </recommendedName>
</protein>
<feature type="compositionally biased region" description="Polar residues" evidence="2">
    <location>
        <begin position="381"/>
        <end position="390"/>
    </location>
</feature>
<dbReference type="InterPro" id="IPR024771">
    <property type="entry name" value="SUZ"/>
</dbReference>
<feature type="region of interest" description="Disordered" evidence="2">
    <location>
        <begin position="346"/>
        <end position="502"/>
    </location>
</feature>
<dbReference type="Pfam" id="PF12752">
    <property type="entry name" value="SUZ"/>
    <property type="match status" value="1"/>
</dbReference>
<evidence type="ECO:0008006" key="7">
    <source>
        <dbReference type="Google" id="ProtNLM"/>
    </source>
</evidence>
<dbReference type="AlphaFoldDB" id="A0A517LLB8"/>
<feature type="region of interest" description="Disordered" evidence="2">
    <location>
        <begin position="595"/>
        <end position="706"/>
    </location>
</feature>
<dbReference type="OrthoDB" id="278430at2759"/>
<gene>
    <name evidence="5" type="ORF">FKW77_004390</name>
</gene>
<proteinExistence type="predicted"/>
<feature type="region of interest" description="Disordered" evidence="2">
    <location>
        <begin position="98"/>
        <end position="128"/>
    </location>
</feature>
<dbReference type="InterPro" id="IPR001374">
    <property type="entry name" value="R3H_dom"/>
</dbReference>
<dbReference type="PROSITE" id="PS51061">
    <property type="entry name" value="R3H"/>
    <property type="match status" value="1"/>
</dbReference>
<reference evidence="5 6" key="1">
    <citation type="submission" date="2019-07" db="EMBL/GenBank/DDBJ databases">
        <title>Finished genome of Venturia effusa.</title>
        <authorList>
            <person name="Young C.A."/>
            <person name="Cox M.P."/>
            <person name="Ganley A.R.D."/>
            <person name="David W.J."/>
        </authorList>
    </citation>
    <scope>NUCLEOTIDE SEQUENCE [LARGE SCALE GENOMIC DNA]</scope>
    <source>
        <strain evidence="6">albino</strain>
    </source>
</reference>
<feature type="compositionally biased region" description="Polar residues" evidence="2">
    <location>
        <begin position="766"/>
        <end position="783"/>
    </location>
</feature>
<feature type="region of interest" description="Disordered" evidence="2">
    <location>
        <begin position="725"/>
        <end position="854"/>
    </location>
</feature>
<feature type="compositionally biased region" description="Polar residues" evidence="2">
    <location>
        <begin position="630"/>
        <end position="680"/>
    </location>
</feature>